<comment type="caution">
    <text evidence="12">The sequence shown here is derived from an EMBL/GenBank/DDBJ whole genome shotgun (WGS) entry which is preliminary data.</text>
</comment>
<dbReference type="InterPro" id="IPR000531">
    <property type="entry name" value="Beta-barrel_TonB"/>
</dbReference>
<dbReference type="Pfam" id="PF00593">
    <property type="entry name" value="TonB_dep_Rec_b-barrel"/>
    <property type="match status" value="1"/>
</dbReference>
<feature type="domain" description="TonB-dependent receptor plug" evidence="11">
    <location>
        <begin position="118"/>
        <end position="236"/>
    </location>
</feature>
<evidence type="ECO:0000256" key="3">
    <source>
        <dbReference type="ARBA" id="ARBA00022452"/>
    </source>
</evidence>
<dbReference type="InterPro" id="IPR023997">
    <property type="entry name" value="TonB-dep_OMP_SusC/RagA_CS"/>
</dbReference>
<accession>A0ABT8VMT0</accession>
<evidence type="ECO:0000259" key="10">
    <source>
        <dbReference type="Pfam" id="PF00593"/>
    </source>
</evidence>
<keyword evidence="6 8" id="KW-0472">Membrane</keyword>
<keyword evidence="4 8" id="KW-0812">Transmembrane</keyword>
<keyword evidence="5 9" id="KW-0798">TonB box</keyword>
<dbReference type="InterPro" id="IPR039426">
    <property type="entry name" value="TonB-dep_rcpt-like"/>
</dbReference>
<dbReference type="Pfam" id="PF13715">
    <property type="entry name" value="CarbopepD_reg_2"/>
    <property type="match status" value="1"/>
</dbReference>
<reference evidence="12" key="1">
    <citation type="submission" date="2023-07" db="EMBL/GenBank/DDBJ databases">
        <title>Wenyingzhuangia sp. chi5 genome sequencing and assembly.</title>
        <authorList>
            <person name="Park S."/>
        </authorList>
    </citation>
    <scope>NUCLEOTIDE SEQUENCE</scope>
    <source>
        <strain evidence="12">Chi5</strain>
    </source>
</reference>
<evidence type="ECO:0000256" key="2">
    <source>
        <dbReference type="ARBA" id="ARBA00022448"/>
    </source>
</evidence>
<evidence type="ECO:0000256" key="9">
    <source>
        <dbReference type="RuleBase" id="RU003357"/>
    </source>
</evidence>
<keyword evidence="3 8" id="KW-1134">Transmembrane beta strand</keyword>
<dbReference type="InterPro" id="IPR008969">
    <property type="entry name" value="CarboxyPept-like_regulatory"/>
</dbReference>
<evidence type="ECO:0000256" key="7">
    <source>
        <dbReference type="ARBA" id="ARBA00023237"/>
    </source>
</evidence>
<keyword evidence="2 8" id="KW-0813">Transport</keyword>
<dbReference type="EMBL" id="JAUMIT010000001">
    <property type="protein sequence ID" value="MDO3693271.1"/>
    <property type="molecule type" value="Genomic_DNA"/>
</dbReference>
<dbReference type="RefSeq" id="WP_302882544.1">
    <property type="nucleotide sequence ID" value="NZ_JAUMIT010000001.1"/>
</dbReference>
<organism evidence="12 13">
    <name type="scientific">Wenyingzhuangia gilva</name>
    <dbReference type="NCBI Taxonomy" id="3057677"/>
    <lineage>
        <taxon>Bacteria</taxon>
        <taxon>Pseudomonadati</taxon>
        <taxon>Bacteroidota</taxon>
        <taxon>Flavobacteriia</taxon>
        <taxon>Flavobacteriales</taxon>
        <taxon>Flavobacteriaceae</taxon>
        <taxon>Wenyingzhuangia</taxon>
    </lineage>
</organism>
<keyword evidence="7 8" id="KW-0998">Cell outer membrane</keyword>
<dbReference type="Gene3D" id="2.60.40.1120">
    <property type="entry name" value="Carboxypeptidase-like, regulatory domain"/>
    <property type="match status" value="1"/>
</dbReference>
<evidence type="ECO:0000256" key="4">
    <source>
        <dbReference type="ARBA" id="ARBA00022692"/>
    </source>
</evidence>
<keyword evidence="13" id="KW-1185">Reference proteome</keyword>
<evidence type="ECO:0000259" key="11">
    <source>
        <dbReference type="Pfam" id="PF07715"/>
    </source>
</evidence>
<name>A0ABT8VMT0_9FLAO</name>
<dbReference type="PROSITE" id="PS52016">
    <property type="entry name" value="TONB_DEPENDENT_REC_3"/>
    <property type="match status" value="1"/>
</dbReference>
<comment type="subcellular location">
    <subcellularLocation>
        <location evidence="1 8">Cell outer membrane</location>
        <topology evidence="1 8">Multi-pass membrane protein</topology>
    </subcellularLocation>
</comment>
<dbReference type="Proteomes" id="UP001168642">
    <property type="component" value="Unassembled WGS sequence"/>
</dbReference>
<dbReference type="NCBIfam" id="TIGR04057">
    <property type="entry name" value="SusC_RagA_signa"/>
    <property type="match status" value="1"/>
</dbReference>
<evidence type="ECO:0000256" key="6">
    <source>
        <dbReference type="ARBA" id="ARBA00023136"/>
    </source>
</evidence>
<dbReference type="SUPFAM" id="SSF56935">
    <property type="entry name" value="Porins"/>
    <property type="match status" value="1"/>
</dbReference>
<proteinExistence type="inferred from homology"/>
<evidence type="ECO:0000313" key="12">
    <source>
        <dbReference type="EMBL" id="MDO3693271.1"/>
    </source>
</evidence>
<dbReference type="InterPro" id="IPR012910">
    <property type="entry name" value="Plug_dom"/>
</dbReference>
<dbReference type="NCBIfam" id="TIGR04056">
    <property type="entry name" value="OMP_RagA_SusC"/>
    <property type="match status" value="1"/>
</dbReference>
<dbReference type="Pfam" id="PF07715">
    <property type="entry name" value="Plug"/>
    <property type="match status" value="1"/>
</dbReference>
<evidence type="ECO:0000313" key="13">
    <source>
        <dbReference type="Proteomes" id="UP001168642"/>
    </source>
</evidence>
<dbReference type="Gene3D" id="2.40.170.20">
    <property type="entry name" value="TonB-dependent receptor, beta-barrel domain"/>
    <property type="match status" value="1"/>
</dbReference>
<keyword evidence="12" id="KW-0675">Receptor</keyword>
<dbReference type="Gene3D" id="2.170.130.10">
    <property type="entry name" value="TonB-dependent receptor, plug domain"/>
    <property type="match status" value="1"/>
</dbReference>
<dbReference type="SUPFAM" id="SSF49464">
    <property type="entry name" value="Carboxypeptidase regulatory domain-like"/>
    <property type="match status" value="1"/>
</dbReference>
<feature type="domain" description="TonB-dependent receptor-like beta-barrel" evidence="10">
    <location>
        <begin position="450"/>
        <end position="1000"/>
    </location>
</feature>
<evidence type="ECO:0000256" key="8">
    <source>
        <dbReference type="PROSITE-ProRule" id="PRU01360"/>
    </source>
</evidence>
<comment type="similarity">
    <text evidence="8 9">Belongs to the TonB-dependent receptor family.</text>
</comment>
<gene>
    <name evidence="12" type="ORF">QVZ41_00210</name>
</gene>
<dbReference type="InterPro" id="IPR037066">
    <property type="entry name" value="Plug_dom_sf"/>
</dbReference>
<evidence type="ECO:0000256" key="5">
    <source>
        <dbReference type="ARBA" id="ARBA00023077"/>
    </source>
</evidence>
<dbReference type="InterPro" id="IPR023996">
    <property type="entry name" value="TonB-dep_OMP_SusC/RagA"/>
</dbReference>
<sequence>MKNKKTLFMGVLMYVLIHTLGYAQQKKVTGIVSDSSNLPMIGVNIVIKGTNTGTASDFDGRFSIDVSAGQTLVFSYIGYEVKEQVIGAANEYKIKMKPSNTALDEVVLVGYGTQKRIMTTGALSSIKTDNFVERPISRVDQGLVGQISGVRVKQTTGMPGEPFSINIRGTGSISAGNEPLYVIDGFPIHTEGTSSSGSFSNGSPLDNMNPNDIASIEILKDAAAAAIYGSRASNGVVLITTKRGKTGKPKFTFNTYSGISKEVKRVDVLTAEEWIGRAKTVIDQQWRTSGIPGALDTQTIDERRAIYNQNQTANGKPILAPDEFNTSYMYDPRWDMPGHPGLDYVDWQDRIFRLGEFNNYQISASGATDMINYYVSGNYQKNKGYVIGTDYQLFSARANIDVKLSDRFKVGVNIAPSYSIKNNPGVEGKDNTLHKALSATPVFESTTNASGDKYTTRYAWGSSTTDMLSRLSRKGENSMFRNIMSAYLSYDVIKGLTAKSTLNFDNSDNTTENYSPSSNLNSIRGSYNTYRRQNFVNENTLNYSFNIAEDHHFTALAGMSFNSYKITKASLSSGNLYNSYTIETLPSGSLGSTNSAKNTQVSYFGRLQYDYQEKYLFSASMRRDGSSKFGSQQRWGSFPSLSLGWRVTQEDFMKSVDWLSELKIRASYGVNGSNNIGNYAAFSTLGTYNYALGNGTGQGQGVSGIPNPYLHWEESKSKDFGLDFGLFNNRITGIFDYYTKLNSDLLLQVPALAASGFTSYLSNIGEVENKGWEFELTTRNVISKDFEWKTSANISHNENKVLALGPDQDKIEISSSYGGGVPFIKLEVGKPMYTIFTVVQDGVVTQADIDNGGTTFGGKPLVLGDPRYVDQNNDKKINTDDRVDVGNPLPKYTWGITNTFKYKDFDLNILVQGQNGGYVYGLLGRAINRTGMGYGENTINLDPAVRGNWKTNFGYKPNTDWLYKSDYISVRNITLGYSLNKLLASVSRIDNARVYVSAENWFYWDKYDGGYNPEAVNVSGSSDSRFPVPADYGGTPLSRSLVLGLNINFN</sequence>
<protein>
    <submittedName>
        <fullName evidence="12">TonB-dependent receptor</fullName>
    </submittedName>
</protein>
<evidence type="ECO:0000256" key="1">
    <source>
        <dbReference type="ARBA" id="ARBA00004571"/>
    </source>
</evidence>
<dbReference type="InterPro" id="IPR036942">
    <property type="entry name" value="Beta-barrel_TonB_sf"/>
</dbReference>